<evidence type="ECO:0000256" key="2">
    <source>
        <dbReference type="SAM" id="MobiDB-lite"/>
    </source>
</evidence>
<dbReference type="EMBL" id="VDFV01000015">
    <property type="protein sequence ID" value="TNC71316.1"/>
    <property type="molecule type" value="Genomic_DNA"/>
</dbReference>
<dbReference type="InterPro" id="IPR029025">
    <property type="entry name" value="T3SS_substrate_exporter_C"/>
</dbReference>
<sequence length="363" mass="38639">MSQDAEDESEKSFEPTQRRLEDARKRGEVPQSADLVTAAAYAGLLLSASVFGASSLLALGAGLATLLAQAPSLAEQVFVGSPQPLWADLFALTGGAIWVWFALPAGAALLCLVAQGALVVAPQKLAPQLSRVSPLAQARQKFGHHGLVEFGKGLFKIALYAAALGWTLAQATPDLVGASGQPAPQVIEVLLGLTVVLLGKVVAVALVLGAADLLWQRLAFLRRHRMSRKEMTDEMKEAEGDPHLKQERRQKGISIAMNRMLNDVPSASVVIVNPTHYAVALRWDRASGGAPVCVAKGVDEIAARIRERAMAAGVPIHRDPPTARAIHASVEVGEQVRRPEWRAVAAAIRFAEGLRDRARKGPG</sequence>
<dbReference type="AlphaFoldDB" id="A0A5C4NDV0"/>
<feature type="region of interest" description="Disordered" evidence="2">
    <location>
        <begin position="1"/>
        <end position="26"/>
    </location>
</feature>
<reference evidence="4 5" key="1">
    <citation type="submission" date="2019-06" db="EMBL/GenBank/DDBJ databases">
        <authorList>
            <person name="Jiang L."/>
        </authorList>
    </citation>
    <scope>NUCLEOTIDE SEQUENCE [LARGE SCALE GENOMIC DNA]</scope>
    <source>
        <strain evidence="4 5">YIM 48858</strain>
    </source>
</reference>
<feature type="compositionally biased region" description="Basic and acidic residues" evidence="2">
    <location>
        <begin position="10"/>
        <end position="26"/>
    </location>
</feature>
<dbReference type="InterPro" id="IPR006135">
    <property type="entry name" value="T3SS_substrate_exporter"/>
</dbReference>
<keyword evidence="4" id="KW-0282">Flagellum</keyword>
<dbReference type="PANTHER" id="PTHR30531:SF12">
    <property type="entry name" value="FLAGELLAR BIOSYNTHETIC PROTEIN FLHB"/>
    <property type="match status" value="1"/>
</dbReference>
<comment type="similarity">
    <text evidence="1">Belongs to the type III secretion exporter family.</text>
</comment>
<dbReference type="GO" id="GO:0005886">
    <property type="term" value="C:plasma membrane"/>
    <property type="evidence" value="ECO:0007669"/>
    <property type="project" value="TreeGrafter"/>
</dbReference>
<dbReference type="RefSeq" id="WP_139081930.1">
    <property type="nucleotide sequence ID" value="NZ_VDFV01000015.1"/>
</dbReference>
<name>A0A5C4NDV0_9RHOB</name>
<dbReference type="Pfam" id="PF01312">
    <property type="entry name" value="Bac_export_2"/>
    <property type="match status" value="1"/>
</dbReference>
<keyword evidence="3" id="KW-1133">Transmembrane helix</keyword>
<keyword evidence="4" id="KW-0966">Cell projection</keyword>
<dbReference type="Proteomes" id="UP000305709">
    <property type="component" value="Unassembled WGS sequence"/>
</dbReference>
<feature type="transmembrane region" description="Helical" evidence="3">
    <location>
        <begin position="38"/>
        <end position="64"/>
    </location>
</feature>
<keyword evidence="3" id="KW-0812">Transmembrane</keyword>
<evidence type="ECO:0000313" key="5">
    <source>
        <dbReference type="Proteomes" id="UP000305709"/>
    </source>
</evidence>
<protein>
    <submittedName>
        <fullName evidence="4">Flagellar biosynthesis protein FlhB</fullName>
    </submittedName>
</protein>
<keyword evidence="4" id="KW-0969">Cilium</keyword>
<organism evidence="4 5">
    <name type="scientific">Rubellimicrobium roseum</name>
    <dbReference type="NCBI Taxonomy" id="687525"/>
    <lineage>
        <taxon>Bacteria</taxon>
        <taxon>Pseudomonadati</taxon>
        <taxon>Pseudomonadota</taxon>
        <taxon>Alphaproteobacteria</taxon>
        <taxon>Rhodobacterales</taxon>
        <taxon>Roseobacteraceae</taxon>
        <taxon>Rubellimicrobium</taxon>
    </lineage>
</organism>
<feature type="transmembrane region" description="Helical" evidence="3">
    <location>
        <begin position="107"/>
        <end position="126"/>
    </location>
</feature>
<dbReference type="PANTHER" id="PTHR30531">
    <property type="entry name" value="FLAGELLAR BIOSYNTHETIC PROTEIN FLHB"/>
    <property type="match status" value="1"/>
</dbReference>
<proteinExistence type="inferred from homology"/>
<dbReference type="Gene3D" id="3.40.1690.10">
    <property type="entry name" value="secretion proteins EscU"/>
    <property type="match status" value="1"/>
</dbReference>
<evidence type="ECO:0000313" key="4">
    <source>
        <dbReference type="EMBL" id="TNC71316.1"/>
    </source>
</evidence>
<feature type="transmembrane region" description="Helical" evidence="3">
    <location>
        <begin position="147"/>
        <end position="169"/>
    </location>
</feature>
<gene>
    <name evidence="4" type="ORF">FHG71_12025</name>
</gene>
<evidence type="ECO:0000256" key="1">
    <source>
        <dbReference type="ARBA" id="ARBA00010690"/>
    </source>
</evidence>
<keyword evidence="5" id="KW-1185">Reference proteome</keyword>
<dbReference type="SUPFAM" id="SSF160544">
    <property type="entry name" value="EscU C-terminal domain-like"/>
    <property type="match status" value="1"/>
</dbReference>
<dbReference type="PRINTS" id="PR00950">
    <property type="entry name" value="TYPE3IMSPROT"/>
</dbReference>
<dbReference type="OrthoDB" id="9807950at2"/>
<comment type="caution">
    <text evidence="4">The sequence shown here is derived from an EMBL/GenBank/DDBJ whole genome shotgun (WGS) entry which is preliminary data.</text>
</comment>
<evidence type="ECO:0000256" key="3">
    <source>
        <dbReference type="SAM" id="Phobius"/>
    </source>
</evidence>
<accession>A0A5C4NDV0</accession>
<keyword evidence="3" id="KW-0472">Membrane</keyword>
<feature type="transmembrane region" description="Helical" evidence="3">
    <location>
        <begin position="189"/>
        <end position="215"/>
    </location>
</feature>
<dbReference type="GO" id="GO:0009306">
    <property type="term" value="P:protein secretion"/>
    <property type="evidence" value="ECO:0007669"/>
    <property type="project" value="InterPro"/>
</dbReference>